<dbReference type="GO" id="GO:0050863">
    <property type="term" value="P:regulation of T cell activation"/>
    <property type="evidence" value="ECO:0007669"/>
    <property type="project" value="UniProtKB-ARBA"/>
</dbReference>
<accession>A0A672ZCC0</accession>
<dbReference type="InterPro" id="IPR053896">
    <property type="entry name" value="BTN3A2-like_Ig-C"/>
</dbReference>
<organism evidence="11 12">
    <name type="scientific">Sphaeramia orbicularis</name>
    <name type="common">orbiculate cardinalfish</name>
    <dbReference type="NCBI Taxonomy" id="375764"/>
    <lineage>
        <taxon>Eukaryota</taxon>
        <taxon>Metazoa</taxon>
        <taxon>Chordata</taxon>
        <taxon>Craniata</taxon>
        <taxon>Vertebrata</taxon>
        <taxon>Euteleostomi</taxon>
        <taxon>Actinopterygii</taxon>
        <taxon>Neopterygii</taxon>
        <taxon>Teleostei</taxon>
        <taxon>Neoteleostei</taxon>
        <taxon>Acanthomorphata</taxon>
        <taxon>Gobiaria</taxon>
        <taxon>Kurtiformes</taxon>
        <taxon>Apogonoidei</taxon>
        <taxon>Apogonidae</taxon>
        <taxon>Apogoninae</taxon>
        <taxon>Sphaeramia</taxon>
    </lineage>
</organism>
<dbReference type="InterPro" id="IPR036179">
    <property type="entry name" value="Ig-like_dom_sf"/>
</dbReference>
<dbReference type="GO" id="GO:0042110">
    <property type="term" value="P:T cell activation"/>
    <property type="evidence" value="ECO:0007669"/>
    <property type="project" value="UniProtKB-ARBA"/>
</dbReference>
<reference evidence="11" key="2">
    <citation type="submission" date="2025-08" db="UniProtKB">
        <authorList>
            <consortium name="Ensembl"/>
        </authorList>
    </citation>
    <scope>IDENTIFICATION</scope>
</reference>
<dbReference type="Proteomes" id="UP000472271">
    <property type="component" value="Chromosome 11"/>
</dbReference>
<dbReference type="GO" id="GO:0050852">
    <property type="term" value="P:T cell receptor signaling pathway"/>
    <property type="evidence" value="ECO:0007669"/>
    <property type="project" value="TreeGrafter"/>
</dbReference>
<reference evidence="11" key="3">
    <citation type="submission" date="2025-09" db="UniProtKB">
        <authorList>
            <consortium name="Ensembl"/>
        </authorList>
    </citation>
    <scope>IDENTIFICATION</scope>
</reference>
<dbReference type="InterPro" id="IPR013783">
    <property type="entry name" value="Ig-like_fold"/>
</dbReference>
<evidence type="ECO:0000256" key="2">
    <source>
        <dbReference type="ARBA" id="ARBA00022692"/>
    </source>
</evidence>
<keyword evidence="8" id="KW-0393">Immunoglobulin domain</keyword>
<evidence type="ECO:0000259" key="10">
    <source>
        <dbReference type="PROSITE" id="PS50835"/>
    </source>
</evidence>
<dbReference type="InterPro" id="IPR007110">
    <property type="entry name" value="Ig-like_dom"/>
</dbReference>
<dbReference type="PANTHER" id="PTHR24100">
    <property type="entry name" value="BUTYROPHILIN"/>
    <property type="match status" value="1"/>
</dbReference>
<dbReference type="InterPro" id="IPR050504">
    <property type="entry name" value="IgSF_BTN/MOG"/>
</dbReference>
<dbReference type="SMART" id="SM00409">
    <property type="entry name" value="IG"/>
    <property type="match status" value="2"/>
</dbReference>
<comment type="similarity">
    <text evidence="9">Belongs to the SKINT family.</text>
</comment>
<keyword evidence="12" id="KW-1185">Reference proteome</keyword>
<evidence type="ECO:0000256" key="8">
    <source>
        <dbReference type="ARBA" id="ARBA00023319"/>
    </source>
</evidence>
<evidence type="ECO:0000256" key="1">
    <source>
        <dbReference type="ARBA" id="ARBA00004370"/>
    </source>
</evidence>
<dbReference type="GO" id="GO:0005102">
    <property type="term" value="F:signaling receptor binding"/>
    <property type="evidence" value="ECO:0007669"/>
    <property type="project" value="TreeGrafter"/>
</dbReference>
<dbReference type="GO" id="GO:1903037">
    <property type="term" value="P:regulation of leukocyte cell-cell adhesion"/>
    <property type="evidence" value="ECO:0007669"/>
    <property type="project" value="UniProtKB-ARBA"/>
</dbReference>
<dbReference type="Pfam" id="PF22705">
    <property type="entry name" value="C2-set_3"/>
    <property type="match status" value="1"/>
</dbReference>
<keyword evidence="6" id="KW-1015">Disulfide bond</keyword>
<evidence type="ECO:0000256" key="9">
    <source>
        <dbReference type="ARBA" id="ARBA00038221"/>
    </source>
</evidence>
<sequence length="270" mass="29769">MLCLNSRPFIELSFISLTSLVFQSTVVFLLSHTCEVVMVGEDVVLPCSLEPAVDAVPLIVEWGRPDLSPRFVHVWHEGQDLLTNQNPSYRGRTSLSTDRMKHGDASLRLSKVTVSDNGTYRCLFPTDSLETTVQLVVGAATFPVIAGVSIEAGGSVVLECECSGWYPEPEVSWMDSEGHLVSAGPPDTVRGPDDLYTVSSRVTVDKRHGSTVTCRVHQDRTNQTREAHIHISVFCVFVLSAEHLSHSSAARVKIKQTNRKLNHQINSNLM</sequence>
<feature type="domain" description="Ig-like" evidence="10">
    <location>
        <begin position="143"/>
        <end position="230"/>
    </location>
</feature>
<keyword evidence="7" id="KW-0325">Glycoprotein</keyword>
<feature type="domain" description="Ig-like" evidence="10">
    <location>
        <begin position="8"/>
        <end position="132"/>
    </location>
</feature>
<evidence type="ECO:0000256" key="6">
    <source>
        <dbReference type="ARBA" id="ARBA00023157"/>
    </source>
</evidence>
<dbReference type="GO" id="GO:0009897">
    <property type="term" value="C:external side of plasma membrane"/>
    <property type="evidence" value="ECO:0007669"/>
    <property type="project" value="TreeGrafter"/>
</dbReference>
<proteinExistence type="inferred from homology"/>
<evidence type="ECO:0000256" key="7">
    <source>
        <dbReference type="ARBA" id="ARBA00023180"/>
    </source>
</evidence>
<dbReference type="InterPro" id="IPR013106">
    <property type="entry name" value="Ig_V-set"/>
</dbReference>
<dbReference type="FunFam" id="2.60.40.10:FF:000088">
    <property type="entry name" value="Butyrophilin subfamily 1 member A1"/>
    <property type="match status" value="1"/>
</dbReference>
<dbReference type="AlphaFoldDB" id="A0A672ZCC0"/>
<dbReference type="SUPFAM" id="SSF48726">
    <property type="entry name" value="Immunoglobulin"/>
    <property type="match status" value="2"/>
</dbReference>
<dbReference type="FunFam" id="2.60.40.10:FF:000142">
    <property type="entry name" value="V-set domain-containing T-cell activation inhibitor 1"/>
    <property type="match status" value="1"/>
</dbReference>
<keyword evidence="4" id="KW-1133">Transmembrane helix</keyword>
<evidence type="ECO:0000313" key="11">
    <source>
        <dbReference type="Ensembl" id="ENSSORP00005014138.1"/>
    </source>
</evidence>
<dbReference type="Ensembl" id="ENSSORT00005014560.1">
    <property type="protein sequence ID" value="ENSSORP00005014138.1"/>
    <property type="gene ID" value="ENSSORG00005007244.1"/>
</dbReference>
<evidence type="ECO:0000313" key="12">
    <source>
        <dbReference type="Proteomes" id="UP000472271"/>
    </source>
</evidence>
<dbReference type="InterPro" id="IPR003599">
    <property type="entry name" value="Ig_sub"/>
</dbReference>
<keyword evidence="5" id="KW-0472">Membrane</keyword>
<dbReference type="GO" id="GO:0001817">
    <property type="term" value="P:regulation of cytokine production"/>
    <property type="evidence" value="ECO:0007669"/>
    <property type="project" value="TreeGrafter"/>
</dbReference>
<evidence type="ECO:0000256" key="4">
    <source>
        <dbReference type="ARBA" id="ARBA00022989"/>
    </source>
</evidence>
<dbReference type="Pfam" id="PF07686">
    <property type="entry name" value="V-set"/>
    <property type="match status" value="1"/>
</dbReference>
<keyword evidence="3" id="KW-0732">Signal</keyword>
<evidence type="ECO:0000256" key="3">
    <source>
        <dbReference type="ARBA" id="ARBA00022729"/>
    </source>
</evidence>
<dbReference type="PANTHER" id="PTHR24100:SF151">
    <property type="entry name" value="ICOS LIGAND"/>
    <property type="match status" value="1"/>
</dbReference>
<dbReference type="Gene3D" id="2.60.40.10">
    <property type="entry name" value="Immunoglobulins"/>
    <property type="match status" value="2"/>
</dbReference>
<protein>
    <recommendedName>
        <fullName evidence="10">Ig-like domain-containing protein</fullName>
    </recommendedName>
</protein>
<evidence type="ECO:0000256" key="5">
    <source>
        <dbReference type="ARBA" id="ARBA00023136"/>
    </source>
</evidence>
<dbReference type="PROSITE" id="PS50835">
    <property type="entry name" value="IG_LIKE"/>
    <property type="match status" value="2"/>
</dbReference>
<name>A0A672ZCC0_9TELE</name>
<dbReference type="SMART" id="SM00406">
    <property type="entry name" value="IGv"/>
    <property type="match status" value="1"/>
</dbReference>
<reference evidence="11" key="1">
    <citation type="submission" date="2019-06" db="EMBL/GenBank/DDBJ databases">
        <authorList>
            <consortium name="Wellcome Sanger Institute Data Sharing"/>
        </authorList>
    </citation>
    <scope>NUCLEOTIDE SEQUENCE [LARGE SCALE GENOMIC DNA]</scope>
</reference>
<keyword evidence="2" id="KW-0812">Transmembrane</keyword>
<comment type="subcellular location">
    <subcellularLocation>
        <location evidence="1">Membrane</location>
    </subcellularLocation>
</comment>